<evidence type="ECO:0000256" key="1">
    <source>
        <dbReference type="ARBA" id="ARBA00022801"/>
    </source>
</evidence>
<organism evidence="2 3">
    <name type="scientific">Actinoplanes oblitus</name>
    <dbReference type="NCBI Taxonomy" id="3040509"/>
    <lineage>
        <taxon>Bacteria</taxon>
        <taxon>Bacillati</taxon>
        <taxon>Actinomycetota</taxon>
        <taxon>Actinomycetes</taxon>
        <taxon>Micromonosporales</taxon>
        <taxon>Micromonosporaceae</taxon>
        <taxon>Actinoplanes</taxon>
    </lineage>
</organism>
<dbReference type="InterPro" id="IPR005754">
    <property type="entry name" value="Sortase"/>
</dbReference>
<evidence type="ECO:0000313" key="3">
    <source>
        <dbReference type="Proteomes" id="UP001240150"/>
    </source>
</evidence>
<dbReference type="EMBL" id="CP126980">
    <property type="protein sequence ID" value="WIM98340.1"/>
    <property type="molecule type" value="Genomic_DNA"/>
</dbReference>
<gene>
    <name evidence="2" type="ORF">ACTOB_001938</name>
</gene>
<dbReference type="InterPro" id="IPR023365">
    <property type="entry name" value="Sortase_dom-sf"/>
</dbReference>
<dbReference type="Proteomes" id="UP001240150">
    <property type="component" value="Chromosome"/>
</dbReference>
<keyword evidence="3" id="KW-1185">Reference proteome</keyword>
<name>A0ABY8WRC1_9ACTN</name>
<keyword evidence="1" id="KW-0378">Hydrolase</keyword>
<dbReference type="CDD" id="cd05829">
    <property type="entry name" value="Sortase_F"/>
    <property type="match status" value="1"/>
</dbReference>
<reference evidence="2 3" key="1">
    <citation type="submission" date="2023-06" db="EMBL/GenBank/DDBJ databases">
        <authorList>
            <person name="Yushchuk O."/>
            <person name="Binda E."/>
            <person name="Ruckert-Reed C."/>
            <person name="Fedorenko V."/>
            <person name="Kalinowski J."/>
            <person name="Marinelli F."/>
        </authorList>
    </citation>
    <scope>NUCLEOTIDE SEQUENCE [LARGE SCALE GENOMIC DNA]</scope>
    <source>
        <strain evidence="2 3">NRRL 3884</strain>
    </source>
</reference>
<dbReference type="InterPro" id="IPR042001">
    <property type="entry name" value="Sortase_F"/>
</dbReference>
<proteinExistence type="predicted"/>
<dbReference type="NCBIfam" id="NF033748">
    <property type="entry name" value="class_F_sortase"/>
    <property type="match status" value="1"/>
</dbReference>
<dbReference type="RefSeq" id="WP_284919723.1">
    <property type="nucleotide sequence ID" value="NZ_CP126980.1"/>
</dbReference>
<sequence>MLSGTRGGALTSYAKCLGVVVVTGLALAGAQPARTTGTRGSPVAPPVVADPLVASGFRSERTFPLVAEPVRLRIPALGVDSELQRLGLRRDGTVAVPDRVEVAGWYRLGARPGQPGPAVILGHVDSRTGPGIFARLSGVRVGTPVTVERSDGSSVTFRITRVSRVPKARFPTDLVYAPSLDPTLRLVTCGGSFDSSRGSYRDNVIAFADLA</sequence>
<protein>
    <submittedName>
        <fullName evidence="2">Class F sortase</fullName>
    </submittedName>
</protein>
<dbReference type="Gene3D" id="2.40.260.10">
    <property type="entry name" value="Sortase"/>
    <property type="match status" value="1"/>
</dbReference>
<evidence type="ECO:0000313" key="2">
    <source>
        <dbReference type="EMBL" id="WIM98340.1"/>
    </source>
</evidence>
<dbReference type="SUPFAM" id="SSF63817">
    <property type="entry name" value="Sortase"/>
    <property type="match status" value="1"/>
</dbReference>
<accession>A0ABY8WRC1</accession>
<dbReference type="Pfam" id="PF04203">
    <property type="entry name" value="Sortase"/>
    <property type="match status" value="1"/>
</dbReference>